<feature type="domain" description="MacB-like periplasmic core" evidence="2">
    <location>
        <begin position="75"/>
        <end position="217"/>
    </location>
</feature>
<gene>
    <name evidence="3" type="ORF">F7O84_00045</name>
</gene>
<dbReference type="PANTHER" id="PTHR30572:SF4">
    <property type="entry name" value="ABC TRANSPORTER PERMEASE YTRF"/>
    <property type="match status" value="1"/>
</dbReference>
<comment type="caution">
    <text evidence="3">The sequence shown here is derived from an EMBL/GenBank/DDBJ whole genome shotgun (WGS) entry which is preliminary data.</text>
</comment>
<dbReference type="GO" id="GO:0022857">
    <property type="term" value="F:transmembrane transporter activity"/>
    <property type="evidence" value="ECO:0007669"/>
    <property type="project" value="TreeGrafter"/>
</dbReference>
<dbReference type="InterPro" id="IPR050250">
    <property type="entry name" value="Macrolide_Exporter_MacB"/>
</dbReference>
<sequence length="381" mass="43221">MKKLKGFTEKITRKQIILSIVVAISLFLFLVVQILSLHLKNSLSTQQMAKRWDSSGKSAQVSCFISENAQITTQQLTNLEHAVDAALIEISISKEKESERLWVDAYSARGELTVESGKTSVTSTAIGVGGDFFLFHPLKLVSGSYFSDEDLMKDYIILDEDGAWQLFGSSDVAGMQVVIKGVPHIVRGVVERGSGRMNDKAGNDKVTFYVSYDSLSKYGTSKGINAYEIVMPNPISGFALTTIKEKIGIDELSFQVVENSKRYSMFSLLKVLSEYGIRSMNHKAIVYPYWENIARGYEDILATLLLLKFIFLLIPAIILFAYIIYRYRHRTWNMKTLLVLGMEWKEKLVLKYQNSDKIKIKGSFHTKRKKIKNFLKNKVDK</sequence>
<evidence type="ECO:0000259" key="2">
    <source>
        <dbReference type="Pfam" id="PF12704"/>
    </source>
</evidence>
<feature type="transmembrane region" description="Helical" evidence="1">
    <location>
        <begin position="300"/>
        <end position="325"/>
    </location>
</feature>
<feature type="transmembrane region" description="Helical" evidence="1">
    <location>
        <begin position="16"/>
        <end position="39"/>
    </location>
</feature>
<reference evidence="3 4" key="2">
    <citation type="submission" date="2020-02" db="EMBL/GenBank/DDBJ databases">
        <title>Candidatus Galacturonibacter soehngenii shows hetero-acetogenic catabolism of galacturonic acid but lacks a canonical carbon monoxide dehydrogenase/acetyl-CoA synthase complex.</title>
        <authorList>
            <person name="Diender M."/>
            <person name="Stouten G.R."/>
            <person name="Petersen J.F."/>
            <person name="Nielsen P.H."/>
            <person name="Dueholm M.S."/>
            <person name="Pronk J.T."/>
            <person name="Van Loosdrecht M.C.M."/>
        </authorList>
    </citation>
    <scope>NUCLEOTIDE SEQUENCE [LARGE SCALE GENOMIC DNA]</scope>
    <source>
        <strain evidence="3">GalUA</strain>
    </source>
</reference>
<keyword evidence="4" id="KW-1185">Reference proteome</keyword>
<evidence type="ECO:0000313" key="4">
    <source>
        <dbReference type="Proteomes" id="UP000461768"/>
    </source>
</evidence>
<evidence type="ECO:0000256" key="1">
    <source>
        <dbReference type="SAM" id="Phobius"/>
    </source>
</evidence>
<keyword evidence="1" id="KW-0812">Transmembrane</keyword>
<dbReference type="PANTHER" id="PTHR30572">
    <property type="entry name" value="MEMBRANE COMPONENT OF TRANSPORTER-RELATED"/>
    <property type="match status" value="1"/>
</dbReference>
<dbReference type="GO" id="GO:0005886">
    <property type="term" value="C:plasma membrane"/>
    <property type="evidence" value="ECO:0007669"/>
    <property type="project" value="TreeGrafter"/>
</dbReference>
<reference evidence="3 4" key="1">
    <citation type="submission" date="2019-09" db="EMBL/GenBank/DDBJ databases">
        <authorList>
            <person name="Valk L.C."/>
        </authorList>
    </citation>
    <scope>NUCLEOTIDE SEQUENCE [LARGE SCALE GENOMIC DNA]</scope>
    <source>
        <strain evidence="3">GalUA</strain>
    </source>
</reference>
<proteinExistence type="predicted"/>
<evidence type="ECO:0000313" key="3">
    <source>
        <dbReference type="EMBL" id="KAB1441259.1"/>
    </source>
</evidence>
<dbReference type="AlphaFoldDB" id="A0A7V7UDU0"/>
<keyword evidence="1" id="KW-0472">Membrane</keyword>
<dbReference type="InterPro" id="IPR025857">
    <property type="entry name" value="MacB_PCD"/>
</dbReference>
<dbReference type="RefSeq" id="WP_151140470.1">
    <property type="nucleotide sequence ID" value="NZ_WAGX01000001.1"/>
</dbReference>
<name>A0A7V7UDU0_9FIRM</name>
<protein>
    <submittedName>
        <fullName evidence="3">ABC transporter permease</fullName>
    </submittedName>
</protein>
<accession>A0A7V7UDU0</accession>
<keyword evidence="1" id="KW-1133">Transmembrane helix</keyword>
<dbReference type="Pfam" id="PF12704">
    <property type="entry name" value="MacB_PCD"/>
    <property type="match status" value="1"/>
</dbReference>
<dbReference type="Proteomes" id="UP000461768">
    <property type="component" value="Unassembled WGS sequence"/>
</dbReference>
<dbReference type="OrthoDB" id="1840461at2"/>
<organism evidence="3 4">
    <name type="scientific">Candidatus Galacturonatibacter soehngenii</name>
    <dbReference type="NCBI Taxonomy" id="2307010"/>
    <lineage>
        <taxon>Bacteria</taxon>
        <taxon>Bacillati</taxon>
        <taxon>Bacillota</taxon>
        <taxon>Clostridia</taxon>
        <taxon>Lachnospirales</taxon>
        <taxon>Lachnospiraceae</taxon>
        <taxon>Candidatus Galacturonatibacter</taxon>
    </lineage>
</organism>
<dbReference type="EMBL" id="WAGX01000001">
    <property type="protein sequence ID" value="KAB1441259.1"/>
    <property type="molecule type" value="Genomic_DNA"/>
</dbReference>